<organism evidence="3 4">
    <name type="scientific">Ostreobium quekettii</name>
    <dbReference type="NCBI Taxonomy" id="121088"/>
    <lineage>
        <taxon>Eukaryota</taxon>
        <taxon>Viridiplantae</taxon>
        <taxon>Chlorophyta</taxon>
        <taxon>core chlorophytes</taxon>
        <taxon>Ulvophyceae</taxon>
        <taxon>TCBD clade</taxon>
        <taxon>Bryopsidales</taxon>
        <taxon>Ostreobineae</taxon>
        <taxon>Ostreobiaceae</taxon>
        <taxon>Ostreobium</taxon>
    </lineage>
</organism>
<evidence type="ECO:0000256" key="2">
    <source>
        <dbReference type="SAM" id="Phobius"/>
    </source>
</evidence>
<keyword evidence="2" id="KW-1133">Transmembrane helix</keyword>
<proteinExistence type="predicted"/>
<evidence type="ECO:0000256" key="1">
    <source>
        <dbReference type="SAM" id="MobiDB-lite"/>
    </source>
</evidence>
<feature type="region of interest" description="Disordered" evidence="1">
    <location>
        <begin position="322"/>
        <end position="344"/>
    </location>
</feature>
<feature type="transmembrane region" description="Helical" evidence="2">
    <location>
        <begin position="27"/>
        <end position="48"/>
    </location>
</feature>
<gene>
    <name evidence="3" type="ORF">OSTQU699_LOCUS1992</name>
</gene>
<dbReference type="Proteomes" id="UP000708148">
    <property type="component" value="Unassembled WGS sequence"/>
</dbReference>
<name>A0A8S1IPB5_9CHLO</name>
<accession>A0A8S1IPB5</accession>
<sequence length="344" mass="38903">MPKVILTRRQKVHKWFRLVALLTLRKYGFFILAVLYYTFLLSAAVSSYDQVWTEYAKAEDCQYGFASNVSSMMSAAYDEASLALATAALDNTKCIMRTTDIDMPSPMPDIPLSELPDSVMLHLFGWIREPDIGIPDSKLVVNNTADSVVNNMQDYANMMSTVAKWVDYVGFGVVFITILIILCTSTHYTVRNKPWRPPKSRLCVILVDIVRAVLVYAVAMLVVYMQANSMDRACKIRMDDTQLLLPRCEVKAECGLSCVNEVHVFENTCPGCDIPLQWWWVDWDSLPNIFGALYILFLLTVYTLESVETRYQRRLAAQNQGTGSLGEDVVGKDRGNDMRSPLLP</sequence>
<feature type="transmembrane region" description="Helical" evidence="2">
    <location>
        <begin position="202"/>
        <end position="225"/>
    </location>
</feature>
<reference evidence="3" key="1">
    <citation type="submission" date="2020-12" db="EMBL/GenBank/DDBJ databases">
        <authorList>
            <person name="Iha C."/>
        </authorList>
    </citation>
    <scope>NUCLEOTIDE SEQUENCE</scope>
</reference>
<feature type="transmembrane region" description="Helical" evidence="2">
    <location>
        <begin position="285"/>
        <end position="304"/>
    </location>
</feature>
<keyword evidence="2" id="KW-0472">Membrane</keyword>
<keyword evidence="4" id="KW-1185">Reference proteome</keyword>
<dbReference type="AlphaFoldDB" id="A0A8S1IPB5"/>
<protein>
    <recommendedName>
        <fullName evidence="5">Transmembrane protein</fullName>
    </recommendedName>
</protein>
<feature type="transmembrane region" description="Helical" evidence="2">
    <location>
        <begin position="168"/>
        <end position="190"/>
    </location>
</feature>
<comment type="caution">
    <text evidence="3">The sequence shown here is derived from an EMBL/GenBank/DDBJ whole genome shotgun (WGS) entry which is preliminary data.</text>
</comment>
<evidence type="ECO:0000313" key="3">
    <source>
        <dbReference type="EMBL" id="CAD7696631.1"/>
    </source>
</evidence>
<evidence type="ECO:0008006" key="5">
    <source>
        <dbReference type="Google" id="ProtNLM"/>
    </source>
</evidence>
<evidence type="ECO:0000313" key="4">
    <source>
        <dbReference type="Proteomes" id="UP000708148"/>
    </source>
</evidence>
<dbReference type="EMBL" id="CAJHUC010000516">
    <property type="protein sequence ID" value="CAD7696631.1"/>
    <property type="molecule type" value="Genomic_DNA"/>
</dbReference>
<keyword evidence="2" id="KW-0812">Transmembrane</keyword>
<dbReference type="OrthoDB" id="573546at2759"/>